<accession>A0AB39WBA7</accession>
<dbReference type="AlphaFoldDB" id="A0AB39WBA7"/>
<dbReference type="EMBL" id="CP165626">
    <property type="protein sequence ID" value="XDU99213.1"/>
    <property type="molecule type" value="Genomic_DNA"/>
</dbReference>
<organism evidence="1">
    <name type="scientific">Flavobacterium sp. WC2416</name>
    <dbReference type="NCBI Taxonomy" id="3234141"/>
    <lineage>
        <taxon>Bacteria</taxon>
        <taxon>Pseudomonadati</taxon>
        <taxon>Bacteroidota</taxon>
        <taxon>Flavobacteriia</taxon>
        <taxon>Flavobacteriales</taxon>
        <taxon>Flavobacteriaceae</taxon>
        <taxon>Flavobacterium</taxon>
    </lineage>
</organism>
<dbReference type="InterPro" id="IPR039498">
    <property type="entry name" value="NTP_transf_5"/>
</dbReference>
<proteinExistence type="predicted"/>
<evidence type="ECO:0000313" key="1">
    <source>
        <dbReference type="EMBL" id="XDU99213.1"/>
    </source>
</evidence>
<protein>
    <submittedName>
        <fullName evidence="1">Nucleotidyltransferase family protein</fullName>
    </submittedName>
</protein>
<sequence>MIIISDIKNQYGNAMALAIICCRVYFKTAMATDLNAFICNNNIDWIVFFKTCRKHRIRPLVYKIILKATLPEEIQKRISNELNKISLQSFDQARETERLILLLQQNNINVIPYKGTAFSKQFFGTISMRESSDIDLVIDSNDITKAIHTLENDGFQSHQKNYYYSLGHKQFIKRHKDFNFDKYTGNSRQYHVELHFNIISKNIYVSKYQNDFKTSSLGKDSLFKEQVSILNPIEHFRAISLHHMLQDGMGYLKTVVDVSQGLIKMEMIENSALSNSFEKETLKEMNTNYDLQIIQLLIRDLMGIEFKIENVKNNSNKTLTTKILSSSYKKNITFELPFLEILKFYYNYSTETMKYYKKTKHKSLFLIKNLLTVLTPQSNDFMAVNLNKNLYFFYYFIRPFRLIFFRNNPK</sequence>
<dbReference type="RefSeq" id="WP_369765914.1">
    <property type="nucleotide sequence ID" value="NZ_CP165626.1"/>
</dbReference>
<dbReference type="Pfam" id="PF14907">
    <property type="entry name" value="NTP_transf_5"/>
    <property type="match status" value="1"/>
</dbReference>
<name>A0AB39WBA7_9FLAO</name>
<reference evidence="1" key="1">
    <citation type="submission" date="2024-07" db="EMBL/GenBank/DDBJ databases">
        <authorList>
            <person name="Biller S.J."/>
        </authorList>
    </citation>
    <scope>NUCLEOTIDE SEQUENCE</scope>
    <source>
        <strain evidence="1">WC2416</strain>
    </source>
</reference>
<gene>
    <name evidence="1" type="ORF">AB3G39_02335</name>
</gene>